<evidence type="ECO:0008006" key="3">
    <source>
        <dbReference type="Google" id="ProtNLM"/>
    </source>
</evidence>
<gene>
    <name evidence="1" type="ORF">F9K24_03560</name>
</gene>
<dbReference type="RefSeq" id="WP_002772206.1">
    <property type="nucleotide sequence ID" value="NZ_JQDG01000058.1"/>
</dbReference>
<comment type="caution">
    <text evidence="1">The sequence shown here is derived from an EMBL/GenBank/DDBJ whole genome shotgun (WGS) entry which is preliminary data.</text>
</comment>
<reference evidence="1 2" key="1">
    <citation type="submission" date="2019-10" db="EMBL/GenBank/DDBJ databases">
        <title>Extracellular Electron Transfer in a Candidatus Methanoperedens spp. Enrichment Culture.</title>
        <authorList>
            <person name="Berger S."/>
            <person name="Rangel Shaw D."/>
            <person name="Berben T."/>
            <person name="In 'T Zandt M."/>
            <person name="Frank J."/>
            <person name="Reimann J."/>
            <person name="Jetten M.S.M."/>
            <person name="Welte C.U."/>
        </authorList>
    </citation>
    <scope>NUCLEOTIDE SEQUENCE [LARGE SCALE GENOMIC DNA]</scope>
    <source>
        <strain evidence="1">SB12</strain>
    </source>
</reference>
<evidence type="ECO:0000313" key="1">
    <source>
        <dbReference type="EMBL" id="KAB2934867.1"/>
    </source>
</evidence>
<accession>A0A833H4A1</accession>
<dbReference type="AlphaFoldDB" id="A0A833H4A1"/>
<sequence>MNIRLLLISLLSLLSILLIGCKARPEESDLVRVKEHFLQMRFQAAFRPELQSKSDLELFLLSCEQNRVRCDPLLEMLKEKDRPFYDALKGVPAAKK</sequence>
<proteinExistence type="predicted"/>
<evidence type="ECO:0000313" key="2">
    <source>
        <dbReference type="Proteomes" id="UP000460298"/>
    </source>
</evidence>
<dbReference type="PROSITE" id="PS51257">
    <property type="entry name" value="PROKAR_LIPOPROTEIN"/>
    <property type="match status" value="1"/>
</dbReference>
<protein>
    <recommendedName>
        <fullName evidence="3">Lipoprotein</fullName>
    </recommendedName>
</protein>
<dbReference type="Proteomes" id="UP000460298">
    <property type="component" value="Unassembled WGS sequence"/>
</dbReference>
<dbReference type="EMBL" id="WBUI01000002">
    <property type="protein sequence ID" value="KAB2934867.1"/>
    <property type="molecule type" value="Genomic_DNA"/>
</dbReference>
<organism evidence="1 2">
    <name type="scientific">Leptonema illini</name>
    <dbReference type="NCBI Taxonomy" id="183"/>
    <lineage>
        <taxon>Bacteria</taxon>
        <taxon>Pseudomonadati</taxon>
        <taxon>Spirochaetota</taxon>
        <taxon>Spirochaetia</taxon>
        <taxon>Leptospirales</taxon>
        <taxon>Leptospiraceae</taxon>
        <taxon>Leptonema</taxon>
    </lineage>
</organism>
<name>A0A833H4A1_9LEPT</name>